<accession>A0AAP0WYU7</accession>
<sequence>MYSLNDMPSPSSMFSAYASMAASIMLFRSMANDLVPKPIRAYLFSTLCYLFKRQSNELTLVIEEQNSIGRNQVYDASEIYLCTKISPDAERLKIVKSPKEKSLTIQFEKGEKIEDSYEGIDLKWRFICVESEKSGSTDHQRRQGDGTRKQPDVQSDSAKRDGSNQMCRLCPANLSLLSSLMPLIATELRRKALQYGPLLFSAKL</sequence>
<dbReference type="AlphaFoldDB" id="A0AAP0WYU7"/>
<reference evidence="4 5" key="1">
    <citation type="journal article" date="2024" name="Plant J.">
        <title>Genome sequences and population genomics reveal climatic adaptation and genomic divergence between two closely related sweetgum species.</title>
        <authorList>
            <person name="Xu W.Q."/>
            <person name="Ren C.Q."/>
            <person name="Zhang X.Y."/>
            <person name="Comes H.P."/>
            <person name="Liu X.H."/>
            <person name="Li Y.G."/>
            <person name="Kettle C.J."/>
            <person name="Jalonen R."/>
            <person name="Gaisberger H."/>
            <person name="Ma Y.Z."/>
            <person name="Qiu Y.X."/>
        </authorList>
    </citation>
    <scope>NUCLEOTIDE SEQUENCE [LARGE SCALE GENOMIC DNA]</scope>
    <source>
        <strain evidence="4">Hangzhou</strain>
    </source>
</reference>
<evidence type="ECO:0000256" key="2">
    <source>
        <dbReference type="SAM" id="MobiDB-lite"/>
    </source>
</evidence>
<gene>
    <name evidence="4" type="ORF">L1049_023473</name>
</gene>
<name>A0AAP0WYU7_LIQFO</name>
<feature type="compositionally biased region" description="Basic and acidic residues" evidence="2">
    <location>
        <begin position="135"/>
        <end position="162"/>
    </location>
</feature>
<dbReference type="EMBL" id="JBBPBK010000005">
    <property type="protein sequence ID" value="KAK9284302.1"/>
    <property type="molecule type" value="Genomic_DNA"/>
</dbReference>
<organism evidence="4 5">
    <name type="scientific">Liquidambar formosana</name>
    <name type="common">Formosan gum</name>
    <dbReference type="NCBI Taxonomy" id="63359"/>
    <lineage>
        <taxon>Eukaryota</taxon>
        <taxon>Viridiplantae</taxon>
        <taxon>Streptophyta</taxon>
        <taxon>Embryophyta</taxon>
        <taxon>Tracheophyta</taxon>
        <taxon>Spermatophyta</taxon>
        <taxon>Magnoliopsida</taxon>
        <taxon>eudicotyledons</taxon>
        <taxon>Gunneridae</taxon>
        <taxon>Pentapetalae</taxon>
        <taxon>Saxifragales</taxon>
        <taxon>Altingiaceae</taxon>
        <taxon>Liquidambar</taxon>
    </lineage>
</organism>
<feature type="region of interest" description="Disordered" evidence="2">
    <location>
        <begin position="135"/>
        <end position="164"/>
    </location>
</feature>
<keyword evidence="5" id="KW-1185">Reference proteome</keyword>
<dbReference type="Pfam" id="PF14363">
    <property type="entry name" value="AAA_assoc"/>
    <property type="match status" value="1"/>
</dbReference>
<evidence type="ECO:0000313" key="4">
    <source>
        <dbReference type="EMBL" id="KAK9284302.1"/>
    </source>
</evidence>
<evidence type="ECO:0000256" key="1">
    <source>
        <dbReference type="ARBA" id="ARBA00022801"/>
    </source>
</evidence>
<evidence type="ECO:0000259" key="3">
    <source>
        <dbReference type="Pfam" id="PF14363"/>
    </source>
</evidence>
<protein>
    <recommendedName>
        <fullName evidence="3">AAA-type ATPase N-terminal domain-containing protein</fullName>
    </recommendedName>
</protein>
<evidence type="ECO:0000313" key="5">
    <source>
        <dbReference type="Proteomes" id="UP001415857"/>
    </source>
</evidence>
<dbReference type="InterPro" id="IPR025753">
    <property type="entry name" value="AAA_N_dom"/>
</dbReference>
<feature type="domain" description="AAA-type ATPase N-terminal" evidence="3">
    <location>
        <begin position="35"/>
        <end position="128"/>
    </location>
</feature>
<dbReference type="InterPro" id="IPR050747">
    <property type="entry name" value="Mitochondrial_chaperone_BCS1"/>
</dbReference>
<comment type="caution">
    <text evidence="4">The sequence shown here is derived from an EMBL/GenBank/DDBJ whole genome shotgun (WGS) entry which is preliminary data.</text>
</comment>
<dbReference type="PANTHER" id="PTHR23070">
    <property type="entry name" value="BCS1 AAA-TYPE ATPASE"/>
    <property type="match status" value="1"/>
</dbReference>
<keyword evidence="1" id="KW-0378">Hydrolase</keyword>
<dbReference type="Proteomes" id="UP001415857">
    <property type="component" value="Unassembled WGS sequence"/>
</dbReference>
<proteinExistence type="predicted"/>
<dbReference type="GO" id="GO:0016787">
    <property type="term" value="F:hydrolase activity"/>
    <property type="evidence" value="ECO:0007669"/>
    <property type="project" value="UniProtKB-KW"/>
</dbReference>